<name>A0AAU8JRW8_9ACTN</name>
<dbReference type="RefSeq" id="WP_354638691.1">
    <property type="nucleotide sequence ID" value="NZ_CP159872.1"/>
</dbReference>
<keyword evidence="1" id="KW-0472">Membrane</keyword>
<reference evidence="2" key="1">
    <citation type="submission" date="2024-06" db="EMBL/GenBank/DDBJ databases">
        <title>The genome sequences of Kitasatospora sp. strain HUAS MG31.</title>
        <authorList>
            <person name="Mo P."/>
        </authorList>
    </citation>
    <scope>NUCLEOTIDE SEQUENCE</scope>
    <source>
        <strain evidence="2">HUAS MG31</strain>
    </source>
</reference>
<keyword evidence="1" id="KW-1133">Transmembrane helix</keyword>
<sequence>MICPHCQASLLRRERTDRTCAKCRRRFALDPKQGGSGFSDLRLRELVRRLTEDGRLAVTVEQLCYARERRRPGAQGPRPARGRGRLVGSALAVPVAAVLGVLAGTRGGPAALVSGVAAAAVLLLSVLLLRRGPAGPAARPVRSDWTAESFRRSVLAPWREVYGELPAGVVEREAVVPGPVPAEPVAALLCPDPAIGAFLHANAFPQRHGVVLAAELRSVPPGLPLVVLHDASPSGCLLVEQARAALPGRRIVDAGLPPRALLEQPRAPRLREPGQARSELARLRAGGRLSAAELDWLDQGWWSPLAAARPATVLAAAGRAVSRASAEDPARTKRRALTVGFLTWPGEGAT</sequence>
<evidence type="ECO:0000313" key="2">
    <source>
        <dbReference type="EMBL" id="XCM78639.1"/>
    </source>
</evidence>
<dbReference type="EMBL" id="CP159872">
    <property type="protein sequence ID" value="XCM78639.1"/>
    <property type="molecule type" value="Genomic_DNA"/>
</dbReference>
<accession>A0AAU8JRW8</accession>
<evidence type="ECO:0000256" key="1">
    <source>
        <dbReference type="SAM" id="Phobius"/>
    </source>
</evidence>
<dbReference type="KEGG" id="kcm:ABWK59_06700"/>
<feature type="transmembrane region" description="Helical" evidence="1">
    <location>
        <begin position="110"/>
        <end position="129"/>
    </location>
</feature>
<keyword evidence="1" id="KW-0812">Transmembrane</keyword>
<organism evidence="2">
    <name type="scientific">Kitasatospora camelliae</name>
    <dbReference type="NCBI Taxonomy" id="3156397"/>
    <lineage>
        <taxon>Bacteria</taxon>
        <taxon>Bacillati</taxon>
        <taxon>Actinomycetota</taxon>
        <taxon>Actinomycetes</taxon>
        <taxon>Kitasatosporales</taxon>
        <taxon>Streptomycetaceae</taxon>
        <taxon>Kitasatospora</taxon>
    </lineage>
</organism>
<gene>
    <name evidence="2" type="ORF">ABWK59_06700</name>
</gene>
<proteinExistence type="predicted"/>
<feature type="transmembrane region" description="Helical" evidence="1">
    <location>
        <begin position="86"/>
        <end position="104"/>
    </location>
</feature>
<protein>
    <submittedName>
        <fullName evidence="2">Uncharacterized protein</fullName>
    </submittedName>
</protein>
<dbReference type="AlphaFoldDB" id="A0AAU8JRW8"/>